<evidence type="ECO:0000313" key="8">
    <source>
        <dbReference type="EMBL" id="COX29473.1"/>
    </source>
</evidence>
<dbReference type="Proteomes" id="UP000049023">
    <property type="component" value="Unassembled WGS sequence"/>
</dbReference>
<name>A0A0T9EPM1_MYCTX</name>
<dbReference type="Proteomes" id="UP000039021">
    <property type="component" value="Unassembled WGS sequence"/>
</dbReference>
<reference evidence="5" key="2">
    <citation type="submission" date="2015-03" db="EMBL/GenBank/DDBJ databases">
        <authorList>
            <person name="Murphy D."/>
        </authorList>
    </citation>
    <scope>NUCLEOTIDE SEQUENCE [LARGE SCALE GENOMIC DNA]</scope>
    <source>
        <strain evidence="5">K00500041</strain>
    </source>
</reference>
<evidence type="ECO:0000313" key="11">
    <source>
        <dbReference type="Proteomes" id="UP000039021"/>
    </source>
</evidence>
<reference evidence="9" key="1">
    <citation type="submission" date="2015-03" db="EMBL/GenBank/DDBJ databases">
        <authorList>
            <consortium name="Pathogen Informatics"/>
            <person name="Murphy D."/>
        </authorList>
    </citation>
    <scope>NUCLEOTIDE SEQUENCE</scope>
    <source>
        <strain evidence="9">N09902308</strain>
    </source>
</reference>
<evidence type="ECO:0000313" key="15">
    <source>
        <dbReference type="Proteomes" id="UP000048600"/>
    </source>
</evidence>
<dbReference type="Proteomes" id="UP000050164">
    <property type="component" value="Unassembled WGS sequence"/>
</dbReference>
<accession>A0A0T9EPM1</accession>
<proteinExistence type="predicted"/>
<evidence type="ECO:0000313" key="6">
    <source>
        <dbReference type="EMBL" id="COW37999.1"/>
    </source>
</evidence>
<evidence type="ECO:0000313" key="9">
    <source>
        <dbReference type="EMBL" id="COY15234.1"/>
    </source>
</evidence>
<evidence type="ECO:0000313" key="18">
    <source>
        <dbReference type="Proteomes" id="UP000050164"/>
    </source>
</evidence>
<dbReference type="Proteomes" id="UP000038802">
    <property type="component" value="Unassembled WGS sequence"/>
</dbReference>
<dbReference type="EMBL" id="CSAJ01000853">
    <property type="protein sequence ID" value="COX29473.1"/>
    <property type="molecule type" value="Genomic_DNA"/>
</dbReference>
<reference evidence="10 11" key="3">
    <citation type="submission" date="2015-03" db="EMBL/GenBank/DDBJ databases">
        <authorList>
            <consortium name="Pathogen Informatics"/>
        </authorList>
    </citation>
    <scope>NUCLEOTIDE SEQUENCE [LARGE SCALE GENOMIC DNA]</scope>
    <source>
        <strain evidence="2 16">Bir 172</strain>
        <strain evidence="4 18">Bir 185</strain>
        <strain evidence="3 17">Bir 187</strain>
        <strain evidence="7 13">G09801536</strain>
        <strain evidence="1 14">G09901357</strain>
        <strain evidence="10">K00500041</strain>
        <strain evidence="8 12">M09401471</strain>
        <strain evidence="11">N09902308</strain>
        <strain evidence="6 15">P00601463</strain>
    </source>
</reference>
<evidence type="ECO:0000313" key="10">
    <source>
        <dbReference type="Proteomes" id="UP000038802"/>
    </source>
</evidence>
<dbReference type="EMBL" id="CNFU01001312">
    <property type="protein sequence ID" value="CKT29926.1"/>
    <property type="molecule type" value="Genomic_DNA"/>
</dbReference>
<evidence type="ECO:0000313" key="12">
    <source>
        <dbReference type="Proteomes" id="UP000044938"/>
    </source>
</evidence>
<dbReference type="Proteomes" id="UP000048289">
    <property type="component" value="Unassembled WGS sequence"/>
</dbReference>
<dbReference type="EMBL" id="CFOE01001351">
    <property type="protein sequence ID" value="CFE50139.1"/>
    <property type="molecule type" value="Genomic_DNA"/>
</dbReference>
<organism evidence="5 10">
    <name type="scientific">Mycobacterium tuberculosis</name>
    <dbReference type="NCBI Taxonomy" id="1773"/>
    <lineage>
        <taxon>Bacteria</taxon>
        <taxon>Bacillati</taxon>
        <taxon>Actinomycetota</taxon>
        <taxon>Actinomycetes</taxon>
        <taxon>Mycobacteriales</taxon>
        <taxon>Mycobacteriaceae</taxon>
        <taxon>Mycobacterium</taxon>
        <taxon>Mycobacterium tuberculosis complex</taxon>
    </lineage>
</organism>
<dbReference type="Proteomes" id="UP000045842">
    <property type="component" value="Unassembled WGS sequence"/>
</dbReference>
<dbReference type="Proteomes" id="UP000048948">
    <property type="component" value="Unassembled WGS sequence"/>
</dbReference>
<dbReference type="EMBL" id="CSBK01000963">
    <property type="protein sequence ID" value="COY15234.1"/>
    <property type="molecule type" value="Genomic_DNA"/>
</dbReference>
<dbReference type="Proteomes" id="UP000048600">
    <property type="component" value="Unassembled WGS sequence"/>
</dbReference>
<dbReference type="EMBL" id="CSAD01001108">
    <property type="protein sequence ID" value="COW86159.1"/>
    <property type="molecule type" value="Genomic_DNA"/>
</dbReference>
<dbReference type="EMBL" id="CNFT01002413">
    <property type="protein sequence ID" value="CKU24115.1"/>
    <property type="molecule type" value="Genomic_DNA"/>
</dbReference>
<evidence type="ECO:0000313" key="3">
    <source>
        <dbReference type="EMBL" id="CKT29926.1"/>
    </source>
</evidence>
<evidence type="ECO:0000313" key="2">
    <source>
        <dbReference type="EMBL" id="CKR83968.1"/>
    </source>
</evidence>
<sequence length="66" mass="6943">MIRPSGASTAPISSKPRVTIGVINAFTPPATTTSASPLRSACTPWWMATSELEHAVSMVTDGPWKS</sequence>
<evidence type="ECO:0000313" key="13">
    <source>
        <dbReference type="Proteomes" id="UP000045842"/>
    </source>
</evidence>
<evidence type="ECO:0000313" key="16">
    <source>
        <dbReference type="Proteomes" id="UP000048948"/>
    </source>
</evidence>
<evidence type="ECO:0000313" key="4">
    <source>
        <dbReference type="EMBL" id="CKU24115.1"/>
    </source>
</evidence>
<evidence type="ECO:0000313" key="7">
    <source>
        <dbReference type="EMBL" id="COW86159.1"/>
    </source>
</evidence>
<evidence type="ECO:0000313" key="5">
    <source>
        <dbReference type="EMBL" id="COV12926.1"/>
    </source>
</evidence>
<evidence type="ECO:0000313" key="1">
    <source>
        <dbReference type="EMBL" id="CFE50139.1"/>
    </source>
</evidence>
<gene>
    <name evidence="7" type="ORF">ERS007679_04405</name>
    <name evidence="1" type="ORF">ERS007681_04729</name>
    <name evidence="5" type="ORF">ERS007703_00599</name>
    <name evidence="8" type="ORF">ERS007720_04241</name>
    <name evidence="9" type="ORF">ERS007739_02192</name>
    <name evidence="6" type="ORF">ERS007741_02358</name>
    <name evidence="2" type="ORF">ERS027646_00781</name>
    <name evidence="4" type="ORF">ERS027659_05124</name>
    <name evidence="3" type="ORF">ERS027661_04173</name>
</gene>
<dbReference type="EMBL" id="CHKL01000264">
    <property type="protein sequence ID" value="COW37999.1"/>
    <property type="molecule type" value="Genomic_DNA"/>
</dbReference>
<evidence type="ECO:0000313" key="14">
    <source>
        <dbReference type="Proteomes" id="UP000048289"/>
    </source>
</evidence>
<dbReference type="EMBL" id="CNGE01000090">
    <property type="protein sequence ID" value="CKR83968.1"/>
    <property type="molecule type" value="Genomic_DNA"/>
</dbReference>
<dbReference type="Proteomes" id="UP000044938">
    <property type="component" value="Unassembled WGS sequence"/>
</dbReference>
<protein>
    <submittedName>
        <fullName evidence="5">Uncharacterized protein</fullName>
    </submittedName>
</protein>
<dbReference type="EMBL" id="CSAE01000037">
    <property type="protein sequence ID" value="COV12926.1"/>
    <property type="molecule type" value="Genomic_DNA"/>
</dbReference>
<dbReference type="AlphaFoldDB" id="A0A0T9EPM1"/>
<evidence type="ECO:0000313" key="17">
    <source>
        <dbReference type="Proteomes" id="UP000049023"/>
    </source>
</evidence>